<dbReference type="GO" id="GO:0005634">
    <property type="term" value="C:nucleus"/>
    <property type="evidence" value="ECO:0007669"/>
    <property type="project" value="TreeGrafter"/>
</dbReference>
<dbReference type="Pfam" id="PF22749">
    <property type="entry name" value="Arb2"/>
    <property type="match status" value="1"/>
</dbReference>
<dbReference type="Proteomes" id="UP000756921">
    <property type="component" value="Unassembled WGS sequence"/>
</dbReference>
<dbReference type="AlphaFoldDB" id="A0A9P6KQV7"/>
<evidence type="ECO:0000256" key="2">
    <source>
        <dbReference type="ARBA" id="ARBA00022980"/>
    </source>
</evidence>
<dbReference type="GO" id="GO:0005840">
    <property type="term" value="C:ribosome"/>
    <property type="evidence" value="ECO:0007669"/>
    <property type="project" value="UniProtKB-KW"/>
</dbReference>
<dbReference type="FunFam" id="1.10.287.1480:FF:000001">
    <property type="entry name" value="30S ribosomal protein S14"/>
    <property type="match status" value="1"/>
</dbReference>
<comment type="similarity">
    <text evidence="1">Belongs to the universal ribosomal protein uS14 family.</text>
</comment>
<dbReference type="GO" id="GO:0005737">
    <property type="term" value="C:cytoplasm"/>
    <property type="evidence" value="ECO:0007669"/>
    <property type="project" value="UniProtKB-ARBA"/>
</dbReference>
<evidence type="ECO:0000256" key="4">
    <source>
        <dbReference type="SAM" id="Coils"/>
    </source>
</evidence>
<dbReference type="InterPro" id="IPR048263">
    <property type="entry name" value="Arb2"/>
</dbReference>
<keyword evidence="7" id="KW-1185">Reference proteome</keyword>
<feature type="coiled-coil region" evidence="4">
    <location>
        <begin position="746"/>
        <end position="801"/>
    </location>
</feature>
<dbReference type="Gene3D" id="1.10.287.1480">
    <property type="match status" value="1"/>
</dbReference>
<proteinExistence type="inferred from homology"/>
<dbReference type="Pfam" id="PF00253">
    <property type="entry name" value="Ribosomal_S14"/>
    <property type="match status" value="1"/>
</dbReference>
<sequence length="880" mass="98133">MSRAGKCKREATSSLRAEDWEQAGFASASQLLHDSHLRQLTPPATAIMSQFRAKTLDIGCFSKIRNIRDHTKRKVFEANEPERQALRYIIRNTTLPQRVRAQAQLQLSQMHCYTRFTQIKNRCIMGGKGRGVFSDFRMGRVLPIPNQRAGWKHTRCEESELVKEREARSELPDRLCWDMCIVAASAGIGWRSKHVNTTLYQYRSPAKRHHGIPRLSRKRSCSLSTLTCAHPNRTPSRLTHFHALANKHLVDIDEEAPAANMFRRQESTLDPDAKYPADLEKLGYFVDKNGCFRRIDAPELFFDFYYTNNDRHNEVRGEAMRVCQRREVMSRLSALGLKQLYLPTLTSNKPKGPHVPILAPVASVLKTRKRINVIINDDTYQDLGILAYRELQREGGVNTGSVINFAKGKQATRHKWIGSIAASGLNSFSFVGLVNRAQANTDISLGEKLAKDGARIEKDEHIPGLIVLNAGQLLYSHKLNKALSNRSWTALTRKSITHDPVQIHEVENRVEGHRTAAEHIKTVFDTVIKNPNFVHPEAEVYVIAIENGVESLLEVLNKDFSGSADRITALAAVQSPVGGHQIHNPDVKTFLFTRARHWETSQHTSADPTQCKASPSNYISKAVSDNPTSKEPIDWLETVGGGAGHRADTPFATTGIREAKVTIAATEEPASDDGFVDATPLCPSFGGGNTWVGECVFTQSTVQEAVLRFFEDVAQDPKGYCNPDFNLDPRPSHADSRFDPLPDEMLNPEKQELLAAQEELRRLEAAFNAVPEGNSDLGPGLERLHRRIATKQSALRELEERALAAGALGLGDAQDVRDKWSVSRDGVEWKEMKRGAPIPFAGVQADSNMVASAGCLGTVEEELARLELEEDGEEEEEEEA</sequence>
<evidence type="ECO:0000313" key="7">
    <source>
        <dbReference type="Proteomes" id="UP000756921"/>
    </source>
</evidence>
<keyword evidence="4" id="KW-0175">Coiled coil</keyword>
<reference evidence="6" key="1">
    <citation type="journal article" date="2020" name="Mol. Plant Microbe Interact.">
        <title>Genome Sequence of the Biocontrol Agent Coniothyrium minitans strain Conio (IMI 134523).</title>
        <authorList>
            <person name="Patel D."/>
            <person name="Shittu T.A."/>
            <person name="Baroncelli R."/>
            <person name="Muthumeenakshi S."/>
            <person name="Osborne T.H."/>
            <person name="Janganan T.K."/>
            <person name="Sreenivasaprasad S."/>
        </authorList>
    </citation>
    <scope>NUCLEOTIDE SEQUENCE</scope>
    <source>
        <strain evidence="6">Conio</strain>
    </source>
</reference>
<gene>
    <name evidence="6" type="ORF">PMIN01_06369</name>
</gene>
<dbReference type="GO" id="GO:0035197">
    <property type="term" value="F:siRNA binding"/>
    <property type="evidence" value="ECO:0007669"/>
    <property type="project" value="TreeGrafter"/>
</dbReference>
<dbReference type="PANTHER" id="PTHR21357">
    <property type="entry name" value="FAM172 FAMILY PROTEIN HOMOLOG CG10038"/>
    <property type="match status" value="1"/>
</dbReference>
<dbReference type="EMBL" id="WJXW01000006">
    <property type="protein sequence ID" value="KAF9734964.1"/>
    <property type="molecule type" value="Genomic_DNA"/>
</dbReference>
<comment type="caution">
    <text evidence="6">The sequence shown here is derived from an EMBL/GenBank/DDBJ whole genome shotgun (WGS) entry which is preliminary data.</text>
</comment>
<dbReference type="GO" id="GO:0006412">
    <property type="term" value="P:translation"/>
    <property type="evidence" value="ECO:0007669"/>
    <property type="project" value="InterPro"/>
</dbReference>
<dbReference type="GO" id="GO:0031048">
    <property type="term" value="P:regulatory ncRNA-mediated heterochromatin formation"/>
    <property type="evidence" value="ECO:0007669"/>
    <property type="project" value="TreeGrafter"/>
</dbReference>
<name>A0A9P6KQV7_9PLEO</name>
<dbReference type="InterPro" id="IPR001209">
    <property type="entry name" value="Ribosomal_uS14"/>
</dbReference>
<evidence type="ECO:0000256" key="1">
    <source>
        <dbReference type="ARBA" id="ARBA00009083"/>
    </source>
</evidence>
<dbReference type="PANTHER" id="PTHR21357:SF4">
    <property type="entry name" value="FAM172 FAMILY PROTEIN HOMOLOG CG10038"/>
    <property type="match status" value="1"/>
</dbReference>
<dbReference type="GO" id="GO:1990904">
    <property type="term" value="C:ribonucleoprotein complex"/>
    <property type="evidence" value="ECO:0007669"/>
    <property type="project" value="UniProtKB-KW"/>
</dbReference>
<feature type="domain" description="Arb2" evidence="5">
    <location>
        <begin position="275"/>
        <end position="602"/>
    </location>
</feature>
<evidence type="ECO:0000256" key="3">
    <source>
        <dbReference type="ARBA" id="ARBA00023274"/>
    </source>
</evidence>
<keyword evidence="2 6" id="KW-0689">Ribosomal protein</keyword>
<protein>
    <submittedName>
        <fullName evidence="6">Ribosomal protein S14p/S29e</fullName>
    </submittedName>
</protein>
<dbReference type="InterPro" id="IPR053858">
    <property type="entry name" value="Arb2_dom"/>
</dbReference>
<dbReference type="SUPFAM" id="SSF57716">
    <property type="entry name" value="Glucocorticoid receptor-like (DNA-binding domain)"/>
    <property type="match status" value="1"/>
</dbReference>
<dbReference type="OrthoDB" id="421951at2759"/>
<keyword evidence="3" id="KW-0687">Ribonucleoprotein</keyword>
<organism evidence="6 7">
    <name type="scientific">Paraphaeosphaeria minitans</name>
    <dbReference type="NCBI Taxonomy" id="565426"/>
    <lineage>
        <taxon>Eukaryota</taxon>
        <taxon>Fungi</taxon>
        <taxon>Dikarya</taxon>
        <taxon>Ascomycota</taxon>
        <taxon>Pezizomycotina</taxon>
        <taxon>Dothideomycetes</taxon>
        <taxon>Pleosporomycetidae</taxon>
        <taxon>Pleosporales</taxon>
        <taxon>Massarineae</taxon>
        <taxon>Didymosphaeriaceae</taxon>
        <taxon>Paraphaeosphaeria</taxon>
    </lineage>
</organism>
<evidence type="ECO:0000259" key="5">
    <source>
        <dbReference type="Pfam" id="PF22749"/>
    </source>
</evidence>
<accession>A0A9P6KQV7</accession>
<dbReference type="GO" id="GO:0003735">
    <property type="term" value="F:structural constituent of ribosome"/>
    <property type="evidence" value="ECO:0007669"/>
    <property type="project" value="InterPro"/>
</dbReference>
<evidence type="ECO:0000313" key="6">
    <source>
        <dbReference type="EMBL" id="KAF9734964.1"/>
    </source>
</evidence>